<organism evidence="1 2">
    <name type="scientific">Rhododendron molle</name>
    <name type="common">Chinese azalea</name>
    <name type="synonym">Azalea mollis</name>
    <dbReference type="NCBI Taxonomy" id="49168"/>
    <lineage>
        <taxon>Eukaryota</taxon>
        <taxon>Viridiplantae</taxon>
        <taxon>Streptophyta</taxon>
        <taxon>Embryophyta</taxon>
        <taxon>Tracheophyta</taxon>
        <taxon>Spermatophyta</taxon>
        <taxon>Magnoliopsida</taxon>
        <taxon>eudicotyledons</taxon>
        <taxon>Gunneridae</taxon>
        <taxon>Pentapetalae</taxon>
        <taxon>asterids</taxon>
        <taxon>Ericales</taxon>
        <taxon>Ericaceae</taxon>
        <taxon>Ericoideae</taxon>
        <taxon>Rhodoreae</taxon>
        <taxon>Rhododendron</taxon>
    </lineage>
</organism>
<evidence type="ECO:0000313" key="1">
    <source>
        <dbReference type="EMBL" id="KAI8529236.1"/>
    </source>
</evidence>
<reference evidence="1" key="1">
    <citation type="submission" date="2022-02" db="EMBL/GenBank/DDBJ databases">
        <title>Plant Genome Project.</title>
        <authorList>
            <person name="Zhang R.-G."/>
        </authorList>
    </citation>
    <scope>NUCLEOTIDE SEQUENCE</scope>
    <source>
        <strain evidence="1">AT1</strain>
    </source>
</reference>
<accession>A0ACC0LLV4</accession>
<gene>
    <name evidence="1" type="ORF">RHMOL_Rhmol12G0209500</name>
</gene>
<name>A0ACC0LLV4_RHOML</name>
<keyword evidence="2" id="KW-1185">Reference proteome</keyword>
<evidence type="ECO:0000313" key="2">
    <source>
        <dbReference type="Proteomes" id="UP001062846"/>
    </source>
</evidence>
<dbReference type="Proteomes" id="UP001062846">
    <property type="component" value="Chromosome 12"/>
</dbReference>
<comment type="caution">
    <text evidence="1">The sequence shown here is derived from an EMBL/GenBank/DDBJ whole genome shotgun (WGS) entry which is preliminary data.</text>
</comment>
<sequence length="249" mass="29565">MALRLLGRKLIVNPQELGFCFSNSYRTAATRKLPLKKPAWGLRDSRIKSWPLLWKENRRLEGENCRLKEEKHQEKERFKPIEEELEDVKRDTQKCHEAIEKVKEMDKNRENAIEDFLERVQENMRTKLKDDASDTINDLLERVRWLEQKILGDLQHDIQNERDRCKSLETKLKDALQKIEEMNKEQHNSRFIEEENLITKLKDASTNMNEWIENVKWLKTAAPSYGYGSGTHENFDIRTASRFPPRDAA</sequence>
<dbReference type="EMBL" id="CM046399">
    <property type="protein sequence ID" value="KAI8529236.1"/>
    <property type="molecule type" value="Genomic_DNA"/>
</dbReference>
<protein>
    <submittedName>
        <fullName evidence="1">Uncharacterized protein</fullName>
    </submittedName>
</protein>
<proteinExistence type="predicted"/>